<evidence type="ECO:0008006" key="4">
    <source>
        <dbReference type="Google" id="ProtNLM"/>
    </source>
</evidence>
<keyword evidence="3" id="KW-1185">Reference proteome</keyword>
<feature type="transmembrane region" description="Helical" evidence="1">
    <location>
        <begin position="38"/>
        <end position="56"/>
    </location>
</feature>
<evidence type="ECO:0000313" key="3">
    <source>
        <dbReference type="Proteomes" id="UP000692954"/>
    </source>
</evidence>
<keyword evidence="1" id="KW-1133">Transmembrane helix</keyword>
<dbReference type="AlphaFoldDB" id="A0A8S1RSY8"/>
<evidence type="ECO:0000256" key="1">
    <source>
        <dbReference type="SAM" id="Phobius"/>
    </source>
</evidence>
<evidence type="ECO:0000313" key="2">
    <source>
        <dbReference type="EMBL" id="CAD8130119.1"/>
    </source>
</evidence>
<accession>A0A8S1RSY8</accession>
<dbReference type="EMBL" id="CAJJDN010000264">
    <property type="protein sequence ID" value="CAD8130119.1"/>
    <property type="molecule type" value="Genomic_DNA"/>
</dbReference>
<sequence length="169" mass="20703">MIDYIENTFKIYKMIMNGQINIIKRLAMDHIMKKVKRMVYGIFWLLIFVINDKSYIQVNMIMAKKQEIGFKRRDKIMNFELMNNIKRKLIYPNYSDKIIEKNTFFQIQQQKEYFFEKKPLLKRSLQITILIQGLKIMILQLFLVQLQSNHYEQELFLIRFPFNCSFISY</sequence>
<comment type="caution">
    <text evidence="2">The sequence shown here is derived from an EMBL/GenBank/DDBJ whole genome shotgun (WGS) entry which is preliminary data.</text>
</comment>
<proteinExistence type="predicted"/>
<gene>
    <name evidence="2" type="ORF">PSON_ATCC_30995.1.T2640005</name>
</gene>
<name>A0A8S1RSY8_9CILI</name>
<protein>
    <recommendedName>
        <fullName evidence="4">Transmembrane protein</fullName>
    </recommendedName>
</protein>
<reference evidence="2" key="1">
    <citation type="submission" date="2021-01" db="EMBL/GenBank/DDBJ databases">
        <authorList>
            <consortium name="Genoscope - CEA"/>
            <person name="William W."/>
        </authorList>
    </citation>
    <scope>NUCLEOTIDE SEQUENCE</scope>
</reference>
<dbReference type="Proteomes" id="UP000692954">
    <property type="component" value="Unassembled WGS sequence"/>
</dbReference>
<keyword evidence="1" id="KW-0472">Membrane</keyword>
<keyword evidence="1" id="KW-0812">Transmembrane</keyword>
<organism evidence="2 3">
    <name type="scientific">Paramecium sonneborni</name>
    <dbReference type="NCBI Taxonomy" id="65129"/>
    <lineage>
        <taxon>Eukaryota</taxon>
        <taxon>Sar</taxon>
        <taxon>Alveolata</taxon>
        <taxon>Ciliophora</taxon>
        <taxon>Intramacronucleata</taxon>
        <taxon>Oligohymenophorea</taxon>
        <taxon>Peniculida</taxon>
        <taxon>Parameciidae</taxon>
        <taxon>Paramecium</taxon>
    </lineage>
</organism>